<gene>
    <name evidence="1" type="ORF">ABT39_MTgene576</name>
</gene>
<dbReference type="EMBL" id="LKAM01000001">
    <property type="protein sequence ID" value="KUM50732.1"/>
    <property type="molecule type" value="Genomic_DNA"/>
</dbReference>
<sequence length="147" mass="16778">MLHPCKSIQPVPRFLDWIGDKGTYTITSFFVINKPLSYNFLFRHPWIDCIPGILSTHEPALDRARHRSTSPLDQHLPSIELNNREACHRSTQPSNFRKSFIGSVQWPTALAPTHIYSFSHIHTYIDVYIHSPTYMGGSGSEGKRLCA</sequence>
<name>A0A101M4G8_PICGL</name>
<comment type="caution">
    <text evidence="1">The sequence shown here is derived from an EMBL/GenBank/DDBJ whole genome shotgun (WGS) entry which is preliminary data.</text>
</comment>
<evidence type="ECO:0000313" key="1">
    <source>
        <dbReference type="EMBL" id="KUM50732.1"/>
    </source>
</evidence>
<reference evidence="1" key="1">
    <citation type="journal article" date="2015" name="Genome Biol. Evol.">
        <title>Organellar Genomes of White Spruce (Picea glauca): Assembly and Annotation.</title>
        <authorList>
            <person name="Jackman S.D."/>
            <person name="Warren R.L."/>
            <person name="Gibb E.A."/>
            <person name="Vandervalk B.P."/>
            <person name="Mohamadi H."/>
            <person name="Chu J."/>
            <person name="Raymond A."/>
            <person name="Pleasance S."/>
            <person name="Coope R."/>
            <person name="Wildung M.R."/>
            <person name="Ritland C.E."/>
            <person name="Bousquet J."/>
            <person name="Jones S.J."/>
            <person name="Bohlmann J."/>
            <person name="Birol I."/>
        </authorList>
    </citation>
    <scope>NUCLEOTIDE SEQUENCE [LARGE SCALE GENOMIC DNA]</scope>
    <source>
        <tissue evidence="1">Flushing bud</tissue>
    </source>
</reference>
<accession>A0A101M4G8</accession>
<keyword evidence="1" id="KW-0496">Mitochondrion</keyword>
<geneLocation type="mitochondrion" evidence="1"/>
<organism evidence="1">
    <name type="scientific">Picea glauca</name>
    <name type="common">White spruce</name>
    <name type="synonym">Pinus glauca</name>
    <dbReference type="NCBI Taxonomy" id="3330"/>
    <lineage>
        <taxon>Eukaryota</taxon>
        <taxon>Viridiplantae</taxon>
        <taxon>Streptophyta</taxon>
        <taxon>Embryophyta</taxon>
        <taxon>Tracheophyta</taxon>
        <taxon>Spermatophyta</taxon>
        <taxon>Pinopsida</taxon>
        <taxon>Pinidae</taxon>
        <taxon>Conifers I</taxon>
        <taxon>Pinales</taxon>
        <taxon>Pinaceae</taxon>
        <taxon>Picea</taxon>
    </lineage>
</organism>
<protein>
    <submittedName>
        <fullName evidence="1">Uncharacterized protein</fullName>
    </submittedName>
</protein>
<dbReference type="AlphaFoldDB" id="A0A101M4G8"/>
<proteinExistence type="predicted"/>